<dbReference type="EMBL" id="QGGB01000008">
    <property type="protein sequence ID" value="PWN05786.1"/>
    <property type="molecule type" value="Genomic_DNA"/>
</dbReference>
<keyword evidence="3 6" id="KW-0812">Transmembrane</keyword>
<keyword evidence="8" id="KW-1185">Reference proteome</keyword>
<evidence type="ECO:0000256" key="2">
    <source>
        <dbReference type="ARBA" id="ARBA00009694"/>
    </source>
</evidence>
<evidence type="ECO:0000256" key="6">
    <source>
        <dbReference type="SAM" id="Phobius"/>
    </source>
</evidence>
<dbReference type="AlphaFoldDB" id="A0A316TZW0"/>
<feature type="transmembrane region" description="Helical" evidence="6">
    <location>
        <begin position="85"/>
        <end position="110"/>
    </location>
</feature>
<evidence type="ECO:0000256" key="3">
    <source>
        <dbReference type="ARBA" id="ARBA00022692"/>
    </source>
</evidence>
<comment type="subcellular location">
    <subcellularLocation>
        <location evidence="1">Membrane</location>
        <topology evidence="1">Multi-pass membrane protein</topology>
    </subcellularLocation>
</comment>
<reference evidence="7 8" key="1">
    <citation type="submission" date="2018-05" db="EMBL/GenBank/DDBJ databases">
        <title>Rhodohalobacter halophilus gen. nov., sp. nov., a moderately halophilic member of the family Balneolaceae.</title>
        <authorList>
            <person name="Liu Z.-W."/>
        </authorList>
    </citation>
    <scope>NUCLEOTIDE SEQUENCE [LARGE SCALE GENOMIC DNA]</scope>
    <source>
        <strain evidence="7 8">8A47</strain>
    </source>
</reference>
<gene>
    <name evidence="7" type="ORF">DDZ15_11355</name>
</gene>
<sequence>MALAVGFGAFGAHVVEGILTPERFDVYQTAVQYHFYHALGLLLIGAVSLYIGESTWFSRSGYCLLAGVCIFSGTLYMLTLTDTGWLGAITPIGGVAFILGWVFFAIGVAAEARNQV</sequence>
<comment type="caution">
    <text evidence="7">The sequence shown here is derived from an EMBL/GenBank/DDBJ whole genome shotgun (WGS) entry which is preliminary data.</text>
</comment>
<feature type="transmembrane region" description="Helical" evidence="6">
    <location>
        <begin position="33"/>
        <end position="52"/>
    </location>
</feature>
<keyword evidence="5 6" id="KW-0472">Membrane</keyword>
<dbReference type="GO" id="GO:0005886">
    <property type="term" value="C:plasma membrane"/>
    <property type="evidence" value="ECO:0007669"/>
    <property type="project" value="TreeGrafter"/>
</dbReference>
<evidence type="ECO:0000256" key="1">
    <source>
        <dbReference type="ARBA" id="ARBA00004141"/>
    </source>
</evidence>
<evidence type="ECO:0000256" key="5">
    <source>
        <dbReference type="ARBA" id="ARBA00023136"/>
    </source>
</evidence>
<dbReference type="Proteomes" id="UP000245533">
    <property type="component" value="Unassembled WGS sequence"/>
</dbReference>
<evidence type="ECO:0000313" key="8">
    <source>
        <dbReference type="Proteomes" id="UP000245533"/>
    </source>
</evidence>
<accession>A0A316TZW0</accession>
<dbReference type="InterPro" id="IPR006696">
    <property type="entry name" value="DUF423"/>
</dbReference>
<feature type="transmembrane region" description="Helical" evidence="6">
    <location>
        <begin position="61"/>
        <end position="79"/>
    </location>
</feature>
<protein>
    <submittedName>
        <fullName evidence="7">DUF423 domain-containing protein</fullName>
    </submittedName>
</protein>
<comment type="similarity">
    <text evidence="2">Belongs to the UPF0382 family.</text>
</comment>
<name>A0A316TZW0_9BACT</name>
<evidence type="ECO:0000256" key="4">
    <source>
        <dbReference type="ARBA" id="ARBA00022989"/>
    </source>
</evidence>
<keyword evidence="4 6" id="KW-1133">Transmembrane helix</keyword>
<proteinExistence type="inferred from homology"/>
<dbReference type="PANTHER" id="PTHR43461">
    <property type="entry name" value="TRANSMEMBRANE PROTEIN 256"/>
    <property type="match status" value="1"/>
</dbReference>
<dbReference type="PANTHER" id="PTHR43461:SF1">
    <property type="entry name" value="TRANSMEMBRANE PROTEIN 256"/>
    <property type="match status" value="1"/>
</dbReference>
<organism evidence="7 8">
    <name type="scientific">Rhodohalobacter mucosus</name>
    <dbReference type="NCBI Taxonomy" id="2079485"/>
    <lineage>
        <taxon>Bacteria</taxon>
        <taxon>Pseudomonadati</taxon>
        <taxon>Balneolota</taxon>
        <taxon>Balneolia</taxon>
        <taxon>Balneolales</taxon>
        <taxon>Balneolaceae</taxon>
        <taxon>Rhodohalobacter</taxon>
    </lineage>
</organism>
<evidence type="ECO:0000313" key="7">
    <source>
        <dbReference type="EMBL" id="PWN05786.1"/>
    </source>
</evidence>
<dbReference type="Pfam" id="PF04241">
    <property type="entry name" value="DUF423"/>
    <property type="match status" value="1"/>
</dbReference>
<dbReference type="OrthoDB" id="9802121at2"/>